<evidence type="ECO:0000313" key="1">
    <source>
        <dbReference type="EMBL" id="CRY93764.1"/>
    </source>
</evidence>
<reference evidence="1" key="2">
    <citation type="submission" date="2015-07" db="EMBL/GenBank/DDBJ databases">
        <title>Plasmids, circular viruses and viroids from rat gut.</title>
        <authorList>
            <person name="Jorgensen T.J."/>
            <person name="Hansen M.A."/>
            <person name="Xu Z."/>
            <person name="Tabak M.A."/>
            <person name="Sorensen S.J."/>
            <person name="Hansen L.H."/>
        </authorList>
    </citation>
    <scope>NUCLEOTIDE SEQUENCE</scope>
    <source>
        <plasmid evidence="1">pRGRH0062</plasmid>
    </source>
</reference>
<dbReference type="AlphaFoldDB" id="A0A0H5PX69"/>
<sequence>MLPMVYKKAPFSLFMGWGAFYTEGVISAQKYALGGLTYHEHGDFSEKYHVRGIAAPKKYTFVAGHWQWPRICPNLRKWSRFRPCRPRRRHSALSPIGK</sequence>
<geneLocation type="plasmid" evidence="1">
    <name>pRGRH0062</name>
</geneLocation>
<accession>A0A0H5PX69</accession>
<name>A0A0H5PX69_9ZZZZ</name>
<keyword evidence="1" id="KW-0614">Plasmid</keyword>
<proteinExistence type="predicted"/>
<organism evidence="1">
    <name type="scientific">uncultured prokaryote</name>
    <dbReference type="NCBI Taxonomy" id="198431"/>
    <lineage>
        <taxon>unclassified sequences</taxon>
        <taxon>environmental samples</taxon>
    </lineage>
</organism>
<dbReference type="EMBL" id="LN852753">
    <property type="protein sequence ID" value="CRY93764.1"/>
    <property type="molecule type" value="Genomic_DNA"/>
</dbReference>
<protein>
    <submittedName>
        <fullName evidence="1">Uncharacterized protein</fullName>
    </submittedName>
</protein>
<reference evidence="1" key="1">
    <citation type="submission" date="2015-06" db="EMBL/GenBank/DDBJ databases">
        <authorList>
            <person name="Joergensen T."/>
        </authorList>
    </citation>
    <scope>NUCLEOTIDE SEQUENCE</scope>
    <source>
        <plasmid evidence="1">pRGRH0062</plasmid>
    </source>
</reference>